<protein>
    <submittedName>
        <fullName evidence="3">DNA-binding transcriptional regulator, XRE-family HTH domain</fullName>
    </submittedName>
</protein>
<evidence type="ECO:0000313" key="4">
    <source>
        <dbReference type="Proteomes" id="UP000192923"/>
    </source>
</evidence>
<keyword evidence="4" id="KW-1185">Reference proteome</keyword>
<dbReference type="GO" id="GO:0003677">
    <property type="term" value="F:DNA binding"/>
    <property type="evidence" value="ECO:0007669"/>
    <property type="project" value="UniProtKB-KW"/>
</dbReference>
<name>A0A1Y6D6J1_9GAMM</name>
<dbReference type="STRING" id="1760988.SAMN02949497_3537"/>
<dbReference type="RefSeq" id="WP_085214970.1">
    <property type="nucleotide sequence ID" value="NZ_FXAM01000001.1"/>
</dbReference>
<dbReference type="PROSITE" id="PS50943">
    <property type="entry name" value="HTH_CROC1"/>
    <property type="match status" value="1"/>
</dbReference>
<dbReference type="Gene3D" id="1.10.260.40">
    <property type="entry name" value="lambda repressor-like DNA-binding domains"/>
    <property type="match status" value="1"/>
</dbReference>
<evidence type="ECO:0000256" key="1">
    <source>
        <dbReference type="ARBA" id="ARBA00023125"/>
    </source>
</evidence>
<sequence>MSTEITSGQRIAEWRKTKKLSQQKLADLIGVSRSYLGDVEAGRCDASAKILTSMAKHTDVNPGWLLTGEGVMEREPPISEPVSEDPLAQQKAQVKALVDRLDDPRKLSAVQDSIEESERMKRVEKELAELRGRTG</sequence>
<accession>A0A1Y6D6J1</accession>
<dbReference type="Proteomes" id="UP000192923">
    <property type="component" value="Unassembled WGS sequence"/>
</dbReference>
<dbReference type="CDD" id="cd00093">
    <property type="entry name" value="HTH_XRE"/>
    <property type="match status" value="1"/>
</dbReference>
<evidence type="ECO:0000259" key="2">
    <source>
        <dbReference type="PROSITE" id="PS50943"/>
    </source>
</evidence>
<dbReference type="Pfam" id="PF01381">
    <property type="entry name" value="HTH_3"/>
    <property type="match status" value="1"/>
</dbReference>
<dbReference type="PANTHER" id="PTHR46797:SF1">
    <property type="entry name" value="METHYLPHOSPHONATE SYNTHASE"/>
    <property type="match status" value="1"/>
</dbReference>
<dbReference type="SUPFAM" id="SSF47413">
    <property type="entry name" value="lambda repressor-like DNA-binding domains"/>
    <property type="match status" value="1"/>
</dbReference>
<organism evidence="3 4">
    <name type="scientific">Methylomagnum ishizawai</name>
    <dbReference type="NCBI Taxonomy" id="1760988"/>
    <lineage>
        <taxon>Bacteria</taxon>
        <taxon>Pseudomonadati</taxon>
        <taxon>Pseudomonadota</taxon>
        <taxon>Gammaproteobacteria</taxon>
        <taxon>Methylococcales</taxon>
        <taxon>Methylococcaceae</taxon>
        <taxon>Methylomagnum</taxon>
    </lineage>
</organism>
<dbReference type="InterPro" id="IPR001387">
    <property type="entry name" value="Cro/C1-type_HTH"/>
</dbReference>
<dbReference type="SMART" id="SM00530">
    <property type="entry name" value="HTH_XRE"/>
    <property type="match status" value="1"/>
</dbReference>
<evidence type="ECO:0000313" key="3">
    <source>
        <dbReference type="EMBL" id="SMF96152.1"/>
    </source>
</evidence>
<gene>
    <name evidence="3" type="ORF">SAMN02949497_3537</name>
</gene>
<reference evidence="3 4" key="1">
    <citation type="submission" date="2016-12" db="EMBL/GenBank/DDBJ databases">
        <authorList>
            <person name="Song W.-J."/>
            <person name="Kurnit D.M."/>
        </authorList>
    </citation>
    <scope>NUCLEOTIDE SEQUENCE [LARGE SCALE GENOMIC DNA]</scope>
    <source>
        <strain evidence="3 4">175</strain>
    </source>
</reference>
<dbReference type="InterPro" id="IPR050807">
    <property type="entry name" value="TransReg_Diox_bact_type"/>
</dbReference>
<dbReference type="PANTHER" id="PTHR46797">
    <property type="entry name" value="HTH-TYPE TRANSCRIPTIONAL REGULATOR"/>
    <property type="match status" value="1"/>
</dbReference>
<dbReference type="GO" id="GO:0003700">
    <property type="term" value="F:DNA-binding transcription factor activity"/>
    <property type="evidence" value="ECO:0007669"/>
    <property type="project" value="TreeGrafter"/>
</dbReference>
<dbReference type="EMBL" id="FXAM01000001">
    <property type="protein sequence ID" value="SMF96152.1"/>
    <property type="molecule type" value="Genomic_DNA"/>
</dbReference>
<dbReference type="OrthoDB" id="9799384at2"/>
<proteinExistence type="predicted"/>
<keyword evidence="1 3" id="KW-0238">DNA-binding</keyword>
<dbReference type="GO" id="GO:0005829">
    <property type="term" value="C:cytosol"/>
    <property type="evidence" value="ECO:0007669"/>
    <property type="project" value="TreeGrafter"/>
</dbReference>
<feature type="domain" description="HTH cro/C1-type" evidence="2">
    <location>
        <begin position="11"/>
        <end position="65"/>
    </location>
</feature>
<dbReference type="AlphaFoldDB" id="A0A1Y6D6J1"/>
<dbReference type="InterPro" id="IPR010982">
    <property type="entry name" value="Lambda_DNA-bd_dom_sf"/>
</dbReference>